<protein>
    <recommendedName>
        <fullName evidence="3">phospholipase D</fullName>
        <ecNumber evidence="3">3.1.4.4</ecNumber>
    </recommendedName>
</protein>
<dbReference type="Proteomes" id="UP000534677">
    <property type="component" value="Unassembled WGS sequence"/>
</dbReference>
<dbReference type="EMBL" id="JAAXCZ010000003">
    <property type="protein sequence ID" value="MBC2380805.1"/>
    <property type="molecule type" value="Genomic_DNA"/>
</dbReference>
<proteinExistence type="inferred from homology"/>
<name>A0A7X1AR26_9PSED</name>
<dbReference type="RefSeq" id="WP_185705828.1">
    <property type="nucleotide sequence ID" value="NZ_JAAXCY010000007.1"/>
</dbReference>
<evidence type="ECO:0000256" key="2">
    <source>
        <dbReference type="ARBA" id="ARBA00008664"/>
    </source>
</evidence>
<dbReference type="GO" id="GO:0016042">
    <property type="term" value="P:lipid catabolic process"/>
    <property type="evidence" value="ECO:0007669"/>
    <property type="project" value="UniProtKB-KW"/>
</dbReference>
<keyword evidence="7" id="KW-0732">Signal</keyword>
<evidence type="ECO:0000256" key="6">
    <source>
        <dbReference type="ARBA" id="ARBA00023098"/>
    </source>
</evidence>
<evidence type="ECO:0000313" key="9">
    <source>
        <dbReference type="EMBL" id="MBC2380805.1"/>
    </source>
</evidence>
<keyword evidence="5" id="KW-0442">Lipid degradation</keyword>
<keyword evidence="6" id="KW-0443">Lipid metabolism</keyword>
<feature type="chain" id="PRO_5031005057" description="phospholipase D" evidence="7">
    <location>
        <begin position="22"/>
        <end position="176"/>
    </location>
</feature>
<comment type="similarity">
    <text evidence="2">Belongs to the phospholipase D family.</text>
</comment>
<dbReference type="EC" id="3.1.4.4" evidence="3"/>
<dbReference type="GO" id="GO:0006793">
    <property type="term" value="P:phosphorus metabolic process"/>
    <property type="evidence" value="ECO:0007669"/>
    <property type="project" value="UniProtKB-ARBA"/>
</dbReference>
<dbReference type="PANTHER" id="PTHR43856:SF1">
    <property type="entry name" value="MITOCHONDRIAL CARDIOLIPIN HYDROLASE"/>
    <property type="match status" value="1"/>
</dbReference>
<reference evidence="11 12" key="1">
    <citation type="submission" date="2020-04" db="EMBL/GenBank/DDBJ databases">
        <title>Pseudomonas crami sp. nov., a novel proteolytic bacterial species isolated from cream.</title>
        <authorList>
            <person name="Hofmann K."/>
            <person name="Woller A."/>
            <person name="Huptas C."/>
            <person name="Wenning M."/>
            <person name="Scherer S."/>
            <person name="Doll E.V."/>
        </authorList>
    </citation>
    <scope>NUCLEOTIDE SEQUENCE [LARGE SCALE GENOMIC DNA]</scope>
    <source>
        <strain evidence="9 12">WS 5096</strain>
        <strain evidence="10 11">WS 5106</strain>
    </source>
</reference>
<dbReference type="GO" id="GO:0004630">
    <property type="term" value="F:phospholipase D activity"/>
    <property type="evidence" value="ECO:0007669"/>
    <property type="project" value="UniProtKB-EC"/>
</dbReference>
<dbReference type="PROSITE" id="PS50035">
    <property type="entry name" value="PLD"/>
    <property type="match status" value="1"/>
</dbReference>
<evidence type="ECO:0000259" key="8">
    <source>
        <dbReference type="PROSITE" id="PS50035"/>
    </source>
</evidence>
<comment type="caution">
    <text evidence="10">The sequence shown here is derived from an EMBL/GenBank/DDBJ whole genome shotgun (WGS) entry which is preliminary data.</text>
</comment>
<dbReference type="InterPro" id="IPR051406">
    <property type="entry name" value="PLD_domain"/>
</dbReference>
<evidence type="ECO:0000313" key="10">
    <source>
        <dbReference type="EMBL" id="MBC2408033.1"/>
    </source>
</evidence>
<dbReference type="CDD" id="cd09170">
    <property type="entry name" value="PLDc_Nuc"/>
    <property type="match status" value="1"/>
</dbReference>
<dbReference type="GO" id="GO:0016891">
    <property type="term" value="F:RNA endonuclease activity producing 5'-phosphomonoesters, hydrolytic mechanism"/>
    <property type="evidence" value="ECO:0007669"/>
    <property type="project" value="TreeGrafter"/>
</dbReference>
<evidence type="ECO:0000313" key="12">
    <source>
        <dbReference type="Proteomes" id="UP000534677"/>
    </source>
</evidence>
<gene>
    <name evidence="9" type="ORF">HF209_07600</name>
    <name evidence="10" type="ORF">HF257_18650</name>
</gene>
<dbReference type="PANTHER" id="PTHR43856">
    <property type="entry name" value="CARDIOLIPIN HYDROLASE"/>
    <property type="match status" value="1"/>
</dbReference>
<evidence type="ECO:0000256" key="3">
    <source>
        <dbReference type="ARBA" id="ARBA00012027"/>
    </source>
</evidence>
<evidence type="ECO:0000256" key="7">
    <source>
        <dbReference type="SAM" id="SignalP"/>
    </source>
</evidence>
<dbReference type="InterPro" id="IPR001736">
    <property type="entry name" value="PLipase_D/transphosphatidylase"/>
</dbReference>
<dbReference type="Proteomes" id="UP000520513">
    <property type="component" value="Unassembled WGS sequence"/>
</dbReference>
<sequence>MRLFRYVALTALLGLPCAVLAEPKVQVGFSPEGSARQLVLDTIGSAKSSIQMLAYAFQARDITQALVEARQRGVDVKVVIDKRRNLGKASKSAMDFVARNGVQLRTSDHFHLQHDKLIIVDGNTVQTGSFNYAPSAETANSENVLVIRDMPEVASQYVAHWQSRWDLGVPYSVIKR</sequence>
<keyword evidence="12" id="KW-1185">Reference proteome</keyword>
<evidence type="ECO:0000256" key="5">
    <source>
        <dbReference type="ARBA" id="ARBA00022963"/>
    </source>
</evidence>
<comment type="catalytic activity">
    <reaction evidence="1">
        <text>a 1,2-diacyl-sn-glycero-3-phosphocholine + H2O = a 1,2-diacyl-sn-glycero-3-phosphate + choline + H(+)</text>
        <dbReference type="Rhea" id="RHEA:14445"/>
        <dbReference type="ChEBI" id="CHEBI:15354"/>
        <dbReference type="ChEBI" id="CHEBI:15377"/>
        <dbReference type="ChEBI" id="CHEBI:15378"/>
        <dbReference type="ChEBI" id="CHEBI:57643"/>
        <dbReference type="ChEBI" id="CHEBI:58608"/>
        <dbReference type="EC" id="3.1.4.4"/>
    </reaction>
</comment>
<organism evidence="10 11">
    <name type="scientific">Pseudomonas cremoris</name>
    <dbReference type="NCBI Taxonomy" id="2724178"/>
    <lineage>
        <taxon>Bacteria</taxon>
        <taxon>Pseudomonadati</taxon>
        <taxon>Pseudomonadota</taxon>
        <taxon>Gammaproteobacteria</taxon>
        <taxon>Pseudomonadales</taxon>
        <taxon>Pseudomonadaceae</taxon>
        <taxon>Pseudomonas</taxon>
    </lineage>
</organism>
<evidence type="ECO:0000256" key="4">
    <source>
        <dbReference type="ARBA" id="ARBA00022801"/>
    </source>
</evidence>
<keyword evidence="4" id="KW-0378">Hydrolase</keyword>
<dbReference type="SUPFAM" id="SSF56024">
    <property type="entry name" value="Phospholipase D/nuclease"/>
    <property type="match status" value="1"/>
</dbReference>
<dbReference type="EMBL" id="JAAXCY010000007">
    <property type="protein sequence ID" value="MBC2408033.1"/>
    <property type="molecule type" value="Genomic_DNA"/>
</dbReference>
<accession>A0A7X1AR26</accession>
<dbReference type="Pfam" id="PF13091">
    <property type="entry name" value="PLDc_2"/>
    <property type="match status" value="1"/>
</dbReference>
<dbReference type="Gene3D" id="3.30.870.10">
    <property type="entry name" value="Endonuclease Chain A"/>
    <property type="match status" value="1"/>
</dbReference>
<evidence type="ECO:0000313" key="11">
    <source>
        <dbReference type="Proteomes" id="UP000520513"/>
    </source>
</evidence>
<dbReference type="InterPro" id="IPR025202">
    <property type="entry name" value="PLD-like_dom"/>
</dbReference>
<feature type="domain" description="PLD phosphodiesterase" evidence="8">
    <location>
        <begin position="109"/>
        <end position="136"/>
    </location>
</feature>
<feature type="signal peptide" evidence="7">
    <location>
        <begin position="1"/>
        <end position="21"/>
    </location>
</feature>
<evidence type="ECO:0000256" key="1">
    <source>
        <dbReference type="ARBA" id="ARBA00000798"/>
    </source>
</evidence>
<dbReference type="AlphaFoldDB" id="A0A7X1AR26"/>